<evidence type="ECO:0000313" key="1">
    <source>
        <dbReference type="EMBL" id="EZH74111.1"/>
    </source>
</evidence>
<dbReference type="Gene3D" id="2.40.160.20">
    <property type="match status" value="1"/>
</dbReference>
<evidence type="ECO:0008006" key="3">
    <source>
        <dbReference type="Google" id="ProtNLM"/>
    </source>
</evidence>
<name>A0A023BVT6_9FLAO</name>
<dbReference type="SUPFAM" id="SSF56925">
    <property type="entry name" value="OMPA-like"/>
    <property type="match status" value="1"/>
</dbReference>
<evidence type="ECO:0000313" key="2">
    <source>
        <dbReference type="Proteomes" id="UP000023541"/>
    </source>
</evidence>
<keyword evidence="2" id="KW-1185">Reference proteome</keyword>
<proteinExistence type="predicted"/>
<dbReference type="STRING" id="1317122.ATO12_14650"/>
<dbReference type="InterPro" id="IPR011250">
    <property type="entry name" value="OMP/PagP_B-barrel"/>
</dbReference>
<organism evidence="1 2">
    <name type="scientific">Aquimarina atlantica</name>
    <dbReference type="NCBI Taxonomy" id="1317122"/>
    <lineage>
        <taxon>Bacteria</taxon>
        <taxon>Pseudomonadati</taxon>
        <taxon>Bacteroidota</taxon>
        <taxon>Flavobacteriia</taxon>
        <taxon>Flavobacteriales</taxon>
        <taxon>Flavobacteriaceae</taxon>
        <taxon>Aquimarina</taxon>
    </lineage>
</organism>
<dbReference type="EMBL" id="AQRA01000004">
    <property type="protein sequence ID" value="EZH74111.1"/>
    <property type="molecule type" value="Genomic_DNA"/>
</dbReference>
<dbReference type="eggNOG" id="ENOG5031HVJ">
    <property type="taxonomic scope" value="Bacteria"/>
</dbReference>
<dbReference type="AlphaFoldDB" id="A0A023BVT6"/>
<protein>
    <recommendedName>
        <fullName evidence="3">Outer membrane protein beta-barrel domain-containing protein</fullName>
    </recommendedName>
</protein>
<accession>A0A023BVT6</accession>
<sequence length="428" mass="49251">MTFVLFCSFNVSAQEDVLPTTDKKRLDFAKTYFEVGGNVLPSFTGKRLSGNELTSFKHPETINTTLYWGGFHFWGHAEFYVSFPLRQFNLKSNEETDVEFTHYTVTGARFLPWAYREKRLRPYVGIGWSALDFKQVVRPDEDQPKLEKNFTWTADAGILYGYKNFTARLGVNYYPDNVWNYPISKTEFQKIKTPNFSLQLGLLYAMDLTKDNGDPAINKRWNSYPEVSSLGLNASSFGDFFAAVGPSVSFSLASSEYNDSEYPYLNKKQASGGYFDIALGYQFNTANMFTAVSFRNPKFEQQAYGTRQTIKKTSVALETAKFLTDYTGFAPFIGLNVAYDHIKYSEITDEGSKKLTFGKVEPGITFGWDIVPGKSEEYLILRTNLRWYPFSSFEVDGKKFNFNQLEYNLIQLVFYPERFLRSKKNIFK</sequence>
<reference evidence="1 2" key="1">
    <citation type="submission" date="2014-04" db="EMBL/GenBank/DDBJ databases">
        <title>Aquimarina sp. 22II-S11-z7 Genome Sequencing.</title>
        <authorList>
            <person name="Lai Q."/>
        </authorList>
    </citation>
    <scope>NUCLEOTIDE SEQUENCE [LARGE SCALE GENOMIC DNA]</scope>
    <source>
        <strain evidence="1 2">22II-S11-z7</strain>
    </source>
</reference>
<dbReference type="Proteomes" id="UP000023541">
    <property type="component" value="Unassembled WGS sequence"/>
</dbReference>
<comment type="caution">
    <text evidence="1">The sequence shown here is derived from an EMBL/GenBank/DDBJ whole genome shotgun (WGS) entry which is preliminary data.</text>
</comment>
<gene>
    <name evidence="1" type="ORF">ATO12_14650</name>
</gene>